<comment type="caution">
    <text evidence="2">The sequence shown here is derived from an EMBL/GenBank/DDBJ whole genome shotgun (WGS) entry which is preliminary data.</text>
</comment>
<reference evidence="2 3" key="1">
    <citation type="submission" date="2023-01" db="EMBL/GenBank/DDBJ databases">
        <title>Analysis of 21 Apiospora genomes using comparative genomics revels a genus with tremendous synthesis potential of carbohydrate active enzymes and secondary metabolites.</title>
        <authorList>
            <person name="Sorensen T."/>
        </authorList>
    </citation>
    <scope>NUCLEOTIDE SEQUENCE [LARGE SCALE GENOMIC DNA]</scope>
    <source>
        <strain evidence="2 3">CBS 24483</strain>
    </source>
</reference>
<proteinExistence type="predicted"/>
<name>A0ABR1QYF5_9PEZI</name>
<organism evidence="2 3">
    <name type="scientific">Apiospora aurea</name>
    <dbReference type="NCBI Taxonomy" id="335848"/>
    <lineage>
        <taxon>Eukaryota</taxon>
        <taxon>Fungi</taxon>
        <taxon>Dikarya</taxon>
        <taxon>Ascomycota</taxon>
        <taxon>Pezizomycotina</taxon>
        <taxon>Sordariomycetes</taxon>
        <taxon>Xylariomycetidae</taxon>
        <taxon>Amphisphaeriales</taxon>
        <taxon>Apiosporaceae</taxon>
        <taxon>Apiospora</taxon>
    </lineage>
</organism>
<dbReference type="GeneID" id="92071048"/>
<gene>
    <name evidence="2" type="ORF">PG986_001764</name>
</gene>
<evidence type="ECO:0000256" key="1">
    <source>
        <dbReference type="SAM" id="MobiDB-lite"/>
    </source>
</evidence>
<evidence type="ECO:0000313" key="3">
    <source>
        <dbReference type="Proteomes" id="UP001391051"/>
    </source>
</evidence>
<feature type="region of interest" description="Disordered" evidence="1">
    <location>
        <begin position="31"/>
        <end position="64"/>
    </location>
</feature>
<accession>A0ABR1QYF5</accession>
<sequence length="145" mass="15015">MSSAGHTVVWPRRKPLPPSALGELKVAEVAGGGPGQSCGPSSGGLEILGPPSGDSRQPKLSFPSTCVVDDGKEAVVDDGKEVVMETARDASKRLVRRAVSSGRLARIGQTWRKSVAKAHDLSLLFENARTASSSTRRAALGAPSA</sequence>
<dbReference type="EMBL" id="JAQQWE010000001">
    <property type="protein sequence ID" value="KAK7967487.1"/>
    <property type="molecule type" value="Genomic_DNA"/>
</dbReference>
<dbReference type="Proteomes" id="UP001391051">
    <property type="component" value="Unassembled WGS sequence"/>
</dbReference>
<evidence type="ECO:0000313" key="2">
    <source>
        <dbReference type="EMBL" id="KAK7967487.1"/>
    </source>
</evidence>
<dbReference type="RefSeq" id="XP_066706879.1">
    <property type="nucleotide sequence ID" value="XM_066837986.1"/>
</dbReference>
<keyword evidence="3" id="KW-1185">Reference proteome</keyword>
<protein>
    <submittedName>
        <fullName evidence="2">Uncharacterized protein</fullName>
    </submittedName>
</protein>